<organism evidence="2">
    <name type="scientific">marine sediment metagenome</name>
    <dbReference type="NCBI Taxonomy" id="412755"/>
    <lineage>
        <taxon>unclassified sequences</taxon>
        <taxon>metagenomes</taxon>
        <taxon>ecological metagenomes</taxon>
    </lineage>
</organism>
<feature type="region of interest" description="Disordered" evidence="1">
    <location>
        <begin position="1"/>
        <end position="21"/>
    </location>
</feature>
<protein>
    <submittedName>
        <fullName evidence="2">Uncharacterized protein</fullName>
    </submittedName>
</protein>
<accession>A0A0F9KWA4</accession>
<reference evidence="2" key="1">
    <citation type="journal article" date="2015" name="Nature">
        <title>Complex archaea that bridge the gap between prokaryotes and eukaryotes.</title>
        <authorList>
            <person name="Spang A."/>
            <person name="Saw J.H."/>
            <person name="Jorgensen S.L."/>
            <person name="Zaremba-Niedzwiedzka K."/>
            <person name="Martijn J."/>
            <person name="Lind A.E."/>
            <person name="van Eijk R."/>
            <person name="Schleper C."/>
            <person name="Guy L."/>
            <person name="Ettema T.J."/>
        </authorList>
    </citation>
    <scope>NUCLEOTIDE SEQUENCE</scope>
</reference>
<dbReference type="EMBL" id="LAZR01013952">
    <property type="protein sequence ID" value="KKM19590.1"/>
    <property type="molecule type" value="Genomic_DNA"/>
</dbReference>
<proteinExistence type="predicted"/>
<sequence length="49" mass="5780">MLMKDPIERCRNKSRDSFSEKNVSKGKIKEYTLSNNVNQICFQKKISKN</sequence>
<evidence type="ECO:0000256" key="1">
    <source>
        <dbReference type="SAM" id="MobiDB-lite"/>
    </source>
</evidence>
<dbReference type="AlphaFoldDB" id="A0A0F9KWA4"/>
<name>A0A0F9KWA4_9ZZZZ</name>
<comment type="caution">
    <text evidence="2">The sequence shown here is derived from an EMBL/GenBank/DDBJ whole genome shotgun (WGS) entry which is preliminary data.</text>
</comment>
<evidence type="ECO:0000313" key="2">
    <source>
        <dbReference type="EMBL" id="KKM19590.1"/>
    </source>
</evidence>
<gene>
    <name evidence="2" type="ORF">LCGC14_1654060</name>
</gene>